<dbReference type="Proteomes" id="UP001596047">
    <property type="component" value="Unassembled WGS sequence"/>
</dbReference>
<keyword evidence="2" id="KW-1185">Reference proteome</keyword>
<sequence length="46" mass="5104">MKVKGLGTWSIFMTLTLSVGLSNHVIVLPTVLEVSERDWSGIFLLD</sequence>
<reference evidence="2" key="1">
    <citation type="journal article" date="2019" name="Int. J. Syst. Evol. Microbiol.">
        <title>The Global Catalogue of Microorganisms (GCM) 10K type strain sequencing project: providing services to taxonomists for standard genome sequencing and annotation.</title>
        <authorList>
            <consortium name="The Broad Institute Genomics Platform"/>
            <consortium name="The Broad Institute Genome Sequencing Center for Infectious Disease"/>
            <person name="Wu L."/>
            <person name="Ma J."/>
        </authorList>
    </citation>
    <scope>NUCLEOTIDE SEQUENCE [LARGE SCALE GENOMIC DNA]</scope>
    <source>
        <strain evidence="2">CGMCC 1.3240</strain>
    </source>
</reference>
<name>A0ABW0VWR9_9BACL</name>
<evidence type="ECO:0008006" key="3">
    <source>
        <dbReference type="Google" id="ProtNLM"/>
    </source>
</evidence>
<proteinExistence type="predicted"/>
<evidence type="ECO:0000313" key="1">
    <source>
        <dbReference type="EMBL" id="MFC5649209.1"/>
    </source>
</evidence>
<accession>A0ABW0VWR9</accession>
<organism evidence="1 2">
    <name type="scientific">Paenibacillus solisilvae</name>
    <dbReference type="NCBI Taxonomy" id="2486751"/>
    <lineage>
        <taxon>Bacteria</taxon>
        <taxon>Bacillati</taxon>
        <taxon>Bacillota</taxon>
        <taxon>Bacilli</taxon>
        <taxon>Bacillales</taxon>
        <taxon>Paenibacillaceae</taxon>
        <taxon>Paenibacillus</taxon>
    </lineage>
</organism>
<dbReference type="RefSeq" id="WP_379187706.1">
    <property type="nucleotide sequence ID" value="NZ_JBHSOW010000030.1"/>
</dbReference>
<comment type="caution">
    <text evidence="1">The sequence shown here is derived from an EMBL/GenBank/DDBJ whole genome shotgun (WGS) entry which is preliminary data.</text>
</comment>
<protein>
    <recommendedName>
        <fullName evidence="3">MFS transporter</fullName>
    </recommendedName>
</protein>
<evidence type="ECO:0000313" key="2">
    <source>
        <dbReference type="Proteomes" id="UP001596047"/>
    </source>
</evidence>
<dbReference type="EMBL" id="JBHSOW010000030">
    <property type="protein sequence ID" value="MFC5649209.1"/>
    <property type="molecule type" value="Genomic_DNA"/>
</dbReference>
<gene>
    <name evidence="1" type="ORF">ACFPYJ_08710</name>
</gene>